<dbReference type="SUPFAM" id="SSF110069">
    <property type="entry name" value="ApaG-like"/>
    <property type="match status" value="1"/>
</dbReference>
<keyword evidence="5" id="KW-1185">Reference proteome</keyword>
<gene>
    <name evidence="2" type="primary">apaG</name>
    <name evidence="4" type="ORF">FHS31_000600</name>
</gene>
<dbReference type="InterPro" id="IPR007474">
    <property type="entry name" value="ApaG_domain"/>
</dbReference>
<evidence type="ECO:0000259" key="3">
    <source>
        <dbReference type="PROSITE" id="PS51087"/>
    </source>
</evidence>
<dbReference type="PROSITE" id="PS51087">
    <property type="entry name" value="APAG"/>
    <property type="match status" value="1"/>
</dbReference>
<organism evidence="4 5">
    <name type="scientific">Sphingomonas vulcanisoli</name>
    <dbReference type="NCBI Taxonomy" id="1658060"/>
    <lineage>
        <taxon>Bacteria</taxon>
        <taxon>Pseudomonadati</taxon>
        <taxon>Pseudomonadota</taxon>
        <taxon>Alphaproteobacteria</taxon>
        <taxon>Sphingomonadales</taxon>
        <taxon>Sphingomonadaceae</taxon>
        <taxon>Sphingomonas</taxon>
    </lineage>
</organism>
<dbReference type="InterPro" id="IPR023065">
    <property type="entry name" value="Uncharacterised_ApaG"/>
</dbReference>
<dbReference type="PANTHER" id="PTHR47191:SF2">
    <property type="entry name" value="OS05G0170800 PROTEIN"/>
    <property type="match status" value="1"/>
</dbReference>
<evidence type="ECO:0000256" key="1">
    <source>
        <dbReference type="ARBA" id="ARBA00017693"/>
    </source>
</evidence>
<comment type="caution">
    <text evidence="4">The sequence shown here is derived from an EMBL/GenBank/DDBJ whole genome shotgun (WGS) entry which is preliminary data.</text>
</comment>
<dbReference type="PANTHER" id="PTHR47191">
    <property type="entry name" value="OS05G0170800 PROTEIN"/>
    <property type="match status" value="1"/>
</dbReference>
<protein>
    <recommendedName>
        <fullName evidence="1 2">Protein ApaG</fullName>
    </recommendedName>
</protein>
<sequence length="137" mass="14973">MASGALDIFFPYKAVTQGIVVRVSVSYLEDQSDPRQGRWFWAYHIRIENQGTAPVQLMTRRWIITDAHGNRQRVEGEGVIGEQPVIAPGEAYDYVSGCPLETPSGTMEGAYQMAGSGGGMLEVAIPHFPLSSAETLQ</sequence>
<dbReference type="RefSeq" id="WP_167071836.1">
    <property type="nucleotide sequence ID" value="NZ_JAAOZC010000001.1"/>
</dbReference>
<dbReference type="Pfam" id="PF04379">
    <property type="entry name" value="DUF525"/>
    <property type="match status" value="1"/>
</dbReference>
<dbReference type="EMBL" id="JAAOZC010000001">
    <property type="protein sequence ID" value="NIJ07018.1"/>
    <property type="molecule type" value="Genomic_DNA"/>
</dbReference>
<dbReference type="InterPro" id="IPR036767">
    <property type="entry name" value="ApaG_sf"/>
</dbReference>
<evidence type="ECO:0000313" key="4">
    <source>
        <dbReference type="EMBL" id="NIJ07018.1"/>
    </source>
</evidence>
<reference evidence="4 5" key="1">
    <citation type="submission" date="2020-03" db="EMBL/GenBank/DDBJ databases">
        <title>Genomic Encyclopedia of Type Strains, Phase III (KMG-III): the genomes of soil and plant-associated and newly described type strains.</title>
        <authorList>
            <person name="Whitman W."/>
        </authorList>
    </citation>
    <scope>NUCLEOTIDE SEQUENCE [LARGE SCALE GENOMIC DNA]</scope>
    <source>
        <strain evidence="4 5">CECT 8804</strain>
    </source>
</reference>
<dbReference type="InterPro" id="IPR050718">
    <property type="entry name" value="ApaG-like"/>
</dbReference>
<proteinExistence type="inferred from homology"/>
<evidence type="ECO:0000313" key="5">
    <source>
        <dbReference type="Proteomes" id="UP000727456"/>
    </source>
</evidence>
<dbReference type="Proteomes" id="UP000727456">
    <property type="component" value="Unassembled WGS sequence"/>
</dbReference>
<evidence type="ECO:0000256" key="2">
    <source>
        <dbReference type="HAMAP-Rule" id="MF_00791"/>
    </source>
</evidence>
<name>A0ABX0TNA7_9SPHN</name>
<feature type="domain" description="ApaG" evidence="3">
    <location>
        <begin position="13"/>
        <end position="137"/>
    </location>
</feature>
<dbReference type="HAMAP" id="MF_00791">
    <property type="entry name" value="ApaG"/>
    <property type="match status" value="1"/>
</dbReference>
<dbReference type="Gene3D" id="2.60.40.1470">
    <property type="entry name" value="ApaG domain"/>
    <property type="match status" value="1"/>
</dbReference>
<dbReference type="NCBIfam" id="NF003967">
    <property type="entry name" value="PRK05461.1"/>
    <property type="match status" value="1"/>
</dbReference>
<accession>A0ABX0TNA7</accession>